<evidence type="ECO:0000256" key="1">
    <source>
        <dbReference type="SAM" id="MobiDB-lite"/>
    </source>
</evidence>
<evidence type="ECO:0000313" key="3">
    <source>
        <dbReference type="Proteomes" id="UP001642260"/>
    </source>
</evidence>
<accession>A0ABC8LBG0</accession>
<dbReference type="EMBL" id="CAKOAT010497376">
    <property type="protein sequence ID" value="CAH8380828.1"/>
    <property type="molecule type" value="Genomic_DNA"/>
</dbReference>
<proteinExistence type="predicted"/>
<dbReference type="Proteomes" id="UP001642260">
    <property type="component" value="Unassembled WGS sequence"/>
</dbReference>
<feature type="region of interest" description="Disordered" evidence="1">
    <location>
        <begin position="158"/>
        <end position="177"/>
    </location>
</feature>
<keyword evidence="3" id="KW-1185">Reference proteome</keyword>
<organism evidence="2 3">
    <name type="scientific">Eruca vesicaria subsp. sativa</name>
    <name type="common">Garden rocket</name>
    <name type="synonym">Eruca sativa</name>
    <dbReference type="NCBI Taxonomy" id="29727"/>
    <lineage>
        <taxon>Eukaryota</taxon>
        <taxon>Viridiplantae</taxon>
        <taxon>Streptophyta</taxon>
        <taxon>Embryophyta</taxon>
        <taxon>Tracheophyta</taxon>
        <taxon>Spermatophyta</taxon>
        <taxon>Magnoliopsida</taxon>
        <taxon>eudicotyledons</taxon>
        <taxon>Gunneridae</taxon>
        <taxon>Pentapetalae</taxon>
        <taxon>rosids</taxon>
        <taxon>malvids</taxon>
        <taxon>Brassicales</taxon>
        <taxon>Brassicaceae</taxon>
        <taxon>Brassiceae</taxon>
        <taxon>Eruca</taxon>
    </lineage>
</organism>
<feature type="compositionally biased region" description="Polar residues" evidence="1">
    <location>
        <begin position="158"/>
        <end position="168"/>
    </location>
</feature>
<name>A0ABC8LBG0_ERUVS</name>
<protein>
    <submittedName>
        <fullName evidence="2">Uncharacterized protein</fullName>
    </submittedName>
</protein>
<reference evidence="2 3" key="1">
    <citation type="submission" date="2022-03" db="EMBL/GenBank/DDBJ databases">
        <authorList>
            <person name="Macdonald S."/>
            <person name="Ahmed S."/>
            <person name="Newling K."/>
        </authorList>
    </citation>
    <scope>NUCLEOTIDE SEQUENCE [LARGE SCALE GENOMIC DNA]</scope>
</reference>
<dbReference type="AlphaFoldDB" id="A0ABC8LBG0"/>
<comment type="caution">
    <text evidence="2">The sequence shown here is derived from an EMBL/GenBank/DDBJ whole genome shotgun (WGS) entry which is preliminary data.</text>
</comment>
<gene>
    <name evidence="2" type="ORF">ERUC_LOCUS33311</name>
</gene>
<evidence type="ECO:0000313" key="2">
    <source>
        <dbReference type="EMBL" id="CAH8380828.1"/>
    </source>
</evidence>
<sequence>MDVEGVAIDLLSRSGANVDECCEAIPGCILIQSDLHFGSYDVQEQVSSRAPTFENCYIPQATANMEATELGSRAAPLGIYYSSQQPIGFSSVSSVQDGYYGHPATIQAMGNLHSINGRMNQYETQPSIQGAGQTSFRGSAIRGCYHMEGTLHDMTMESSSQFQGSGPSHPSDHRLSH</sequence>